<protein>
    <recommendedName>
        <fullName evidence="1">Interleukin-4 inducing immunoglobulin-binding domain-containing protein</fullName>
    </recommendedName>
</protein>
<proteinExistence type="predicted"/>
<organism evidence="2 3">
    <name type="scientific">Schistosoma japonicum</name>
    <name type="common">Blood fluke</name>
    <dbReference type="NCBI Taxonomy" id="6182"/>
    <lineage>
        <taxon>Eukaryota</taxon>
        <taxon>Metazoa</taxon>
        <taxon>Spiralia</taxon>
        <taxon>Lophotrochozoa</taxon>
        <taxon>Platyhelminthes</taxon>
        <taxon>Trematoda</taxon>
        <taxon>Digenea</taxon>
        <taxon>Strigeidida</taxon>
        <taxon>Schistosomatoidea</taxon>
        <taxon>Schistosomatidae</taxon>
        <taxon>Schistosoma</taxon>
    </lineage>
</organism>
<accession>A0A4Z2DH90</accession>
<dbReference type="Proteomes" id="UP000311919">
    <property type="component" value="Unassembled WGS sequence"/>
</dbReference>
<dbReference type="InterPro" id="IPR011024">
    <property type="entry name" value="G_crystallin-like"/>
</dbReference>
<evidence type="ECO:0000313" key="2">
    <source>
        <dbReference type="EMBL" id="TNN15778.1"/>
    </source>
</evidence>
<feature type="domain" description="Interleukin-4 inducing immunoglobulin-binding" evidence="1">
    <location>
        <begin position="68"/>
        <end position="156"/>
    </location>
</feature>
<reference evidence="2 3" key="1">
    <citation type="submission" date="2019-03" db="EMBL/GenBank/DDBJ databases">
        <title>An improved genome assembly of the fluke Schistosoma japonicum.</title>
        <authorList>
            <person name="Hu W."/>
            <person name="Luo F."/>
            <person name="Yin M."/>
            <person name="Mo X."/>
            <person name="Sun C."/>
            <person name="Wu Q."/>
            <person name="Zhu B."/>
            <person name="Xiang M."/>
            <person name="Wang J."/>
            <person name="Wang Y."/>
            <person name="Zhang T."/>
            <person name="Xu B."/>
            <person name="Zheng H."/>
            <person name="Feng Z."/>
        </authorList>
    </citation>
    <scope>NUCLEOTIDE SEQUENCE [LARGE SCALE GENOMIC DNA]</scope>
    <source>
        <strain evidence="2">HuSjv2</strain>
        <tissue evidence="2">Worms</tissue>
    </source>
</reference>
<comment type="caution">
    <text evidence="2">The sequence shown here is derived from an EMBL/GenBank/DDBJ whole genome shotgun (WGS) entry which is preliminary data.</text>
</comment>
<evidence type="ECO:0000313" key="3">
    <source>
        <dbReference type="Proteomes" id="UP000311919"/>
    </source>
</evidence>
<evidence type="ECO:0000259" key="1">
    <source>
        <dbReference type="Pfam" id="PF18258"/>
    </source>
</evidence>
<dbReference type="OrthoDB" id="6246007at2759"/>
<dbReference type="SUPFAM" id="SSF49695">
    <property type="entry name" value="gamma-Crystallin-like"/>
    <property type="match status" value="1"/>
</dbReference>
<dbReference type="Gene3D" id="2.60.20.10">
    <property type="entry name" value="Crystallins"/>
    <property type="match status" value="1"/>
</dbReference>
<dbReference type="InterPro" id="IPR041305">
    <property type="entry name" value="IL4_i_Ig"/>
</dbReference>
<sequence>MSFLIITLLTSASSTIMLFILPLFVTLLLPGFTWTLGGNIVTTESNSSSSESNSSSKLLISEYTQLKCLRLYSGPNRVGDWFDICDSNELLSSMYVWRTRSLCAAGSALSHMQTYWLIYERPHFRGPYLLLGPTRCINDVNQYKLLATTSVLMCTETTRHHLDVSVICHYPPRPWREFFPIYSNQGIDTVQYKSVTGDQNGLVNPSGSLTDLLRNSVNNK</sequence>
<name>A0A4Z2DH90_SCHJA</name>
<dbReference type="Pfam" id="PF18258">
    <property type="entry name" value="IL4_i_Ig"/>
    <property type="match status" value="1"/>
</dbReference>
<dbReference type="AlphaFoldDB" id="A0A4Z2DH90"/>
<gene>
    <name evidence="2" type="ORF">EWB00_001143</name>
</gene>
<keyword evidence="3" id="KW-1185">Reference proteome</keyword>
<dbReference type="EMBL" id="SKCS01000143">
    <property type="protein sequence ID" value="TNN15778.1"/>
    <property type="molecule type" value="Genomic_DNA"/>
</dbReference>